<dbReference type="SUPFAM" id="SSF103481">
    <property type="entry name" value="Multidrug resistance efflux transporter EmrE"/>
    <property type="match status" value="2"/>
</dbReference>
<dbReference type="GO" id="GO:0016020">
    <property type="term" value="C:membrane"/>
    <property type="evidence" value="ECO:0007669"/>
    <property type="project" value="InterPro"/>
</dbReference>
<protein>
    <submittedName>
        <fullName evidence="3">Permease of the drug/metabolite transporter (DMT) superfamily</fullName>
    </submittedName>
</protein>
<reference evidence="4" key="1">
    <citation type="submission" date="2016-10" db="EMBL/GenBank/DDBJ databases">
        <authorList>
            <person name="Varghese N."/>
            <person name="Submissions S."/>
        </authorList>
    </citation>
    <scope>NUCLEOTIDE SEQUENCE [LARGE SCALE GENOMIC DNA]</scope>
    <source>
        <strain evidence="4">XBD1002</strain>
    </source>
</reference>
<keyword evidence="1" id="KW-1133">Transmembrane helix</keyword>
<evidence type="ECO:0000256" key="1">
    <source>
        <dbReference type="SAM" id="Phobius"/>
    </source>
</evidence>
<feature type="transmembrane region" description="Helical" evidence="1">
    <location>
        <begin position="126"/>
        <end position="143"/>
    </location>
</feature>
<feature type="transmembrane region" description="Helical" evidence="1">
    <location>
        <begin position="71"/>
        <end position="90"/>
    </location>
</feature>
<dbReference type="AlphaFoldDB" id="A0A1I3LDB6"/>
<gene>
    <name evidence="3" type="ORF">SAMN04487775_106213</name>
</gene>
<dbReference type="PANTHER" id="PTHR22911">
    <property type="entry name" value="ACYL-MALONYL CONDENSING ENZYME-RELATED"/>
    <property type="match status" value="1"/>
</dbReference>
<feature type="domain" description="EamA" evidence="2">
    <location>
        <begin position="6"/>
        <end position="142"/>
    </location>
</feature>
<feature type="transmembrane region" description="Helical" evidence="1">
    <location>
        <begin position="236"/>
        <end position="254"/>
    </location>
</feature>
<dbReference type="InterPro" id="IPR037185">
    <property type="entry name" value="EmrE-like"/>
</dbReference>
<keyword evidence="4" id="KW-1185">Reference proteome</keyword>
<organism evidence="3 4">
    <name type="scientific">Treponema bryantii</name>
    <dbReference type="NCBI Taxonomy" id="163"/>
    <lineage>
        <taxon>Bacteria</taxon>
        <taxon>Pseudomonadati</taxon>
        <taxon>Spirochaetota</taxon>
        <taxon>Spirochaetia</taxon>
        <taxon>Spirochaetales</taxon>
        <taxon>Treponemataceae</taxon>
        <taxon>Treponema</taxon>
    </lineage>
</organism>
<sequence length="314" mass="34554">MKKPEGIGALSLCALGWSLGGIFLKYVSVNSFAAAGIRSLFSFIVMAVLSRQLPHFFVRNDVTGKVDSAQTVSLWLSAFCYAATMILYCVSNKLTYAANVIFLEYTSPLWVILFSSIILGEKNSKIDYITFAGIAAGMLLFFADDLLAKKNGNVSETMVLGNTLAAFSGITWAGTTLFQRKQQILIAQRIREYGATVVPKHNTSRDAFMLAQILTAVFGLPFIFLMKGGIPDLQSVVFLFLMGLFQMGLPNILYSIGIKKVTALSASLITMIEPLMNPVWVFLFVHEIPTVKCIIGGVIILGFILLREFVSKRR</sequence>
<feature type="domain" description="EamA" evidence="2">
    <location>
        <begin position="209"/>
        <end position="306"/>
    </location>
</feature>
<feature type="transmembrane region" description="Helical" evidence="1">
    <location>
        <begin position="158"/>
        <end position="178"/>
    </location>
</feature>
<feature type="transmembrane region" description="Helical" evidence="1">
    <location>
        <begin position="207"/>
        <end position="230"/>
    </location>
</feature>
<proteinExistence type="predicted"/>
<feature type="transmembrane region" description="Helical" evidence="1">
    <location>
        <begin position="96"/>
        <end position="119"/>
    </location>
</feature>
<evidence type="ECO:0000259" key="2">
    <source>
        <dbReference type="Pfam" id="PF00892"/>
    </source>
</evidence>
<dbReference type="InterPro" id="IPR000620">
    <property type="entry name" value="EamA_dom"/>
</dbReference>
<keyword evidence="1" id="KW-0812">Transmembrane</keyword>
<evidence type="ECO:0000313" key="4">
    <source>
        <dbReference type="Proteomes" id="UP000182737"/>
    </source>
</evidence>
<feature type="transmembrane region" description="Helical" evidence="1">
    <location>
        <begin position="32"/>
        <end position="50"/>
    </location>
</feature>
<name>A0A1I3LDB6_9SPIR</name>
<dbReference type="OrthoDB" id="9814731at2"/>
<dbReference type="Proteomes" id="UP000182737">
    <property type="component" value="Unassembled WGS sequence"/>
</dbReference>
<dbReference type="EMBL" id="FORI01000006">
    <property type="protein sequence ID" value="SFI82701.1"/>
    <property type="molecule type" value="Genomic_DNA"/>
</dbReference>
<dbReference type="Pfam" id="PF00892">
    <property type="entry name" value="EamA"/>
    <property type="match status" value="2"/>
</dbReference>
<dbReference type="RefSeq" id="WP_074932083.1">
    <property type="nucleotide sequence ID" value="NZ_FORI01000006.1"/>
</dbReference>
<evidence type="ECO:0000313" key="3">
    <source>
        <dbReference type="EMBL" id="SFI82701.1"/>
    </source>
</evidence>
<accession>A0A1I3LDB6</accession>
<feature type="transmembrane region" description="Helical" evidence="1">
    <location>
        <begin position="7"/>
        <end position="26"/>
    </location>
</feature>
<feature type="transmembrane region" description="Helical" evidence="1">
    <location>
        <begin position="289"/>
        <end position="306"/>
    </location>
</feature>
<feature type="transmembrane region" description="Helical" evidence="1">
    <location>
        <begin position="261"/>
        <end position="283"/>
    </location>
</feature>
<keyword evidence="1" id="KW-0472">Membrane</keyword>